<dbReference type="GO" id="GO:0006412">
    <property type="term" value="P:translation"/>
    <property type="evidence" value="ECO:0007669"/>
    <property type="project" value="UniProtKB-UniRule"/>
</dbReference>
<dbReference type="GO" id="GO:0005737">
    <property type="term" value="C:cytoplasm"/>
    <property type="evidence" value="ECO:0007669"/>
    <property type="project" value="UniProtKB-ARBA"/>
</dbReference>
<comment type="similarity">
    <text evidence="2 9">Belongs to the universal ribosomal protein uS14 family.</text>
</comment>
<evidence type="ECO:0000313" key="10">
    <source>
        <dbReference type="EMBL" id="PIL44053.1"/>
    </source>
</evidence>
<evidence type="ECO:0000256" key="3">
    <source>
        <dbReference type="ARBA" id="ARBA00022730"/>
    </source>
</evidence>
<dbReference type="HAMAP" id="MF_00537">
    <property type="entry name" value="Ribosomal_uS14_1"/>
    <property type="match status" value="1"/>
</dbReference>
<evidence type="ECO:0000256" key="6">
    <source>
        <dbReference type="ARBA" id="ARBA00023274"/>
    </source>
</evidence>
<protein>
    <recommendedName>
        <fullName evidence="7 9">Small ribosomal subunit protein uS14</fullName>
    </recommendedName>
</protein>
<evidence type="ECO:0000256" key="7">
    <source>
        <dbReference type="ARBA" id="ARBA00035167"/>
    </source>
</evidence>
<dbReference type="Proteomes" id="UP000230390">
    <property type="component" value="Unassembled WGS sequence"/>
</dbReference>
<accession>A0A2G8TDG2</accession>
<evidence type="ECO:0000256" key="5">
    <source>
        <dbReference type="ARBA" id="ARBA00022980"/>
    </source>
</evidence>
<gene>
    <name evidence="9" type="primary">rpsN</name>
    <name evidence="10" type="ORF">CR105_15205</name>
</gene>
<dbReference type="EMBL" id="PDOC01000009">
    <property type="protein sequence ID" value="PIL44053.1"/>
    <property type="molecule type" value="Genomic_DNA"/>
</dbReference>
<dbReference type="InterPro" id="IPR001209">
    <property type="entry name" value="Ribosomal_uS14"/>
</dbReference>
<dbReference type="PANTHER" id="PTHR19836:SF19">
    <property type="entry name" value="SMALL RIBOSOMAL SUBUNIT PROTEIN US14M"/>
    <property type="match status" value="1"/>
</dbReference>
<dbReference type="NCBIfam" id="NF006477">
    <property type="entry name" value="PRK08881.1"/>
    <property type="match status" value="1"/>
</dbReference>
<dbReference type="SUPFAM" id="SSF57716">
    <property type="entry name" value="Glucocorticoid receptor-like (DNA-binding domain)"/>
    <property type="match status" value="1"/>
</dbReference>
<proteinExistence type="inferred from homology"/>
<dbReference type="AlphaFoldDB" id="A0A2G8TDG2"/>
<sequence length="101" mass="11656">MAKLSLINREQKRADLVEKFAPKRAALKAIIDDQSKTEEERYEARLKLQALPRNSAPTRQRNRCAITGRPRGTFRKFGLARIKLREFAMRGEIPGMTKASW</sequence>
<comment type="subunit">
    <text evidence="8 9">Part of the 30S ribosomal subunit. Contacts proteins S3 and S10.</text>
</comment>
<keyword evidence="11" id="KW-1185">Reference proteome</keyword>
<keyword evidence="4 9" id="KW-0694">RNA-binding</keyword>
<keyword evidence="3 9" id="KW-0699">rRNA-binding</keyword>
<organism evidence="10 11">
    <name type="scientific">Massilia eurypsychrophila</name>
    <dbReference type="NCBI Taxonomy" id="1485217"/>
    <lineage>
        <taxon>Bacteria</taxon>
        <taxon>Pseudomonadati</taxon>
        <taxon>Pseudomonadota</taxon>
        <taxon>Betaproteobacteria</taxon>
        <taxon>Burkholderiales</taxon>
        <taxon>Oxalobacteraceae</taxon>
        <taxon>Telluria group</taxon>
        <taxon>Massilia</taxon>
    </lineage>
</organism>
<dbReference type="PANTHER" id="PTHR19836">
    <property type="entry name" value="30S RIBOSOMAL PROTEIN S14"/>
    <property type="match status" value="1"/>
</dbReference>
<dbReference type="Pfam" id="PF00253">
    <property type="entry name" value="Ribosomal_S14"/>
    <property type="match status" value="1"/>
</dbReference>
<comment type="caution">
    <text evidence="10">The sequence shown here is derived from an EMBL/GenBank/DDBJ whole genome shotgun (WGS) entry which is preliminary data.</text>
</comment>
<keyword evidence="5 9" id="KW-0689">Ribosomal protein</keyword>
<keyword evidence="6 9" id="KW-0687">Ribonucleoprotein</keyword>
<evidence type="ECO:0000256" key="1">
    <source>
        <dbReference type="ARBA" id="ARBA00003686"/>
    </source>
</evidence>
<dbReference type="GO" id="GO:0019843">
    <property type="term" value="F:rRNA binding"/>
    <property type="evidence" value="ECO:0007669"/>
    <property type="project" value="UniProtKB-UniRule"/>
</dbReference>
<evidence type="ECO:0000256" key="9">
    <source>
        <dbReference type="HAMAP-Rule" id="MF_00537"/>
    </source>
</evidence>
<reference evidence="10 11" key="1">
    <citation type="submission" date="2017-10" db="EMBL/GenBank/DDBJ databases">
        <title>Massilia psychrophilum sp. nov., a novel purple-pigmented bacterium isolated from Tianshan glacier, Xinjiang Municipality, China.</title>
        <authorList>
            <person name="Wang H."/>
        </authorList>
    </citation>
    <scope>NUCLEOTIDE SEQUENCE [LARGE SCALE GENOMIC DNA]</scope>
    <source>
        <strain evidence="10 11">JCM 30074</strain>
    </source>
</reference>
<dbReference type="GO" id="GO:0015935">
    <property type="term" value="C:small ribosomal subunit"/>
    <property type="evidence" value="ECO:0007669"/>
    <property type="project" value="TreeGrafter"/>
</dbReference>
<dbReference type="GO" id="GO:0003735">
    <property type="term" value="F:structural constituent of ribosome"/>
    <property type="evidence" value="ECO:0007669"/>
    <property type="project" value="InterPro"/>
</dbReference>
<evidence type="ECO:0000256" key="2">
    <source>
        <dbReference type="ARBA" id="ARBA00009083"/>
    </source>
</evidence>
<dbReference type="FunFam" id="1.10.287.1480:FF:000001">
    <property type="entry name" value="30S ribosomal protein S14"/>
    <property type="match status" value="1"/>
</dbReference>
<name>A0A2G8TDG2_9BURK</name>
<dbReference type="InterPro" id="IPR023036">
    <property type="entry name" value="Ribosomal_uS14_bac/plastid"/>
</dbReference>
<evidence type="ECO:0000256" key="8">
    <source>
        <dbReference type="ARBA" id="ARBA00047110"/>
    </source>
</evidence>
<dbReference type="Gene3D" id="1.10.287.1480">
    <property type="match status" value="1"/>
</dbReference>
<dbReference type="RefSeq" id="WP_099789568.1">
    <property type="nucleotide sequence ID" value="NZ_JBHLYV010000017.1"/>
</dbReference>
<comment type="function">
    <text evidence="1 9">Binds 16S rRNA, required for the assembly of 30S particles and may also be responsible for determining the conformation of the 16S rRNA at the A site.</text>
</comment>
<evidence type="ECO:0000313" key="11">
    <source>
        <dbReference type="Proteomes" id="UP000230390"/>
    </source>
</evidence>
<dbReference type="OrthoDB" id="9810484at2"/>
<evidence type="ECO:0000256" key="4">
    <source>
        <dbReference type="ARBA" id="ARBA00022884"/>
    </source>
</evidence>